<reference evidence="1" key="2">
    <citation type="submission" date="2022-01" db="EMBL/GenBank/DDBJ databases">
        <authorList>
            <person name="Zivanovic Y."/>
            <person name="Moreira D."/>
            <person name="Lopez-Garcia P."/>
        </authorList>
    </citation>
    <scope>NUCLEOTIDE SEQUENCE</scope>
    <source>
        <strain evidence="1">G9</strain>
    </source>
</reference>
<evidence type="ECO:0000313" key="2">
    <source>
        <dbReference type="Proteomes" id="UP001154265"/>
    </source>
</evidence>
<dbReference type="RefSeq" id="WP_277867512.1">
    <property type="nucleotide sequence ID" value="NZ_JAKKUT010000002.1"/>
</dbReference>
<gene>
    <name evidence="1" type="ORF">L3556_12005</name>
</gene>
<keyword evidence="2" id="KW-1185">Reference proteome</keyword>
<name>A0ABT6F1B7_9SYNE</name>
<sequence length="676" mass="75736">MRPALWITGPTQSGKTNQLLIHLGEWLHQGQLPGQPKPQENRLLAQSILIFAANGDNRQRLQNQFQTQRGQGYRPYFTTPLGFLQDEVILFWPLIIKQAQLPGRFPLRLRPETEQELALQLWQPLFDQKKLTFLGENRDRAVRDLLDVMQLAGFAGIPLGALGQVLDHESVDLPAEATQGIMDALVQWRDWCLQRGLLTYGLMTHLYGQYLLPHPPYQDHLQQRFLGLVADDLDNYPALLGDVIQHLLKANVAALLTYNPNGGNRLGLGADPDALGFLESYCQGVPLNANPQTVLGEDVATQVEVLLTAPNPSLPAGIKVIQTISRMQLLEAIAQEIIQAVEAQLITAADIAIIGPGLDAIARYTLNQRLAEAGIATVALSDQRPLVSFPLVRALLAILSLIYPGCGDLLDREAIAEMLVVLAPQHLDPVRANLIADHCFAPHPDQPQLIPINDYSRWDRLSHQGERAYESLRIWIQDQRLSINTLPPVFILDQAIQRFLWPLNLASDDLAVLRELMETVQHYWQVQEHLQRHSSLPLETTETLRRFIHLIRRGTITADPSPQGPVAAVLLSTTFQYRSARLSHPWQFWLDVGGPLWQNGGLNTLWQAPLFLRNGLDSPSALLWQDETKRLQRLLVDLLSRAQGRVYWCHSDLGVDGKEQQGPLLGLLDLASIDVT</sequence>
<comment type="caution">
    <text evidence="1">The sequence shown here is derived from an EMBL/GenBank/DDBJ whole genome shotgun (WGS) entry which is preliminary data.</text>
</comment>
<dbReference type="EMBL" id="JAKKUT010000002">
    <property type="protein sequence ID" value="MDG2991650.1"/>
    <property type="molecule type" value="Genomic_DNA"/>
</dbReference>
<dbReference type="SUPFAM" id="SSF52540">
    <property type="entry name" value="P-loop containing nucleoside triphosphate hydrolases"/>
    <property type="match status" value="1"/>
</dbReference>
<reference evidence="1" key="1">
    <citation type="journal article" date="2022" name="Genome Biol. Evol.">
        <title>A New Gene Family Diagnostic for Intracellular Biomineralization of Amorphous Ca Carbonates by Cyanobacteria.</title>
        <authorList>
            <person name="Benzerara K."/>
            <person name="Duprat E."/>
            <person name="Bitard-Feildel T."/>
            <person name="Caumes G."/>
            <person name="Cassier-Chauvat C."/>
            <person name="Chauvat F."/>
            <person name="Dezi M."/>
            <person name="Diop S.I."/>
            <person name="Gaschignard G."/>
            <person name="Gorgen S."/>
            <person name="Gugger M."/>
            <person name="Lopez-Garcia P."/>
            <person name="Millet M."/>
            <person name="Skouri-Panet F."/>
            <person name="Moreira D."/>
            <person name="Callebaut I."/>
        </authorList>
    </citation>
    <scope>NUCLEOTIDE SEQUENCE</scope>
    <source>
        <strain evidence="1">G9</strain>
    </source>
</reference>
<proteinExistence type="predicted"/>
<evidence type="ECO:0000313" key="1">
    <source>
        <dbReference type="EMBL" id="MDG2991650.1"/>
    </source>
</evidence>
<accession>A0ABT6F1B7</accession>
<organism evidence="1 2">
    <name type="scientific">Candidatus Synechococcus calcipolaris G9</name>
    <dbReference type="NCBI Taxonomy" id="1497997"/>
    <lineage>
        <taxon>Bacteria</taxon>
        <taxon>Bacillati</taxon>
        <taxon>Cyanobacteriota</taxon>
        <taxon>Cyanophyceae</taxon>
        <taxon>Synechococcales</taxon>
        <taxon>Synechococcaceae</taxon>
        <taxon>Synechococcus</taxon>
    </lineage>
</organism>
<dbReference type="Proteomes" id="UP001154265">
    <property type="component" value="Unassembled WGS sequence"/>
</dbReference>
<dbReference type="InterPro" id="IPR027417">
    <property type="entry name" value="P-loop_NTPase"/>
</dbReference>
<protein>
    <submittedName>
        <fullName evidence="1">Recombinase family protein</fullName>
    </submittedName>
</protein>